<reference evidence="2" key="1">
    <citation type="journal article" date="2010" name="Nat. Biotechnol.">
        <title>Draft genome sequence of the oilseed species Ricinus communis.</title>
        <authorList>
            <person name="Chan A.P."/>
            <person name="Crabtree J."/>
            <person name="Zhao Q."/>
            <person name="Lorenzi H."/>
            <person name="Orvis J."/>
            <person name="Puiu D."/>
            <person name="Melake-Berhan A."/>
            <person name="Jones K.M."/>
            <person name="Redman J."/>
            <person name="Chen G."/>
            <person name="Cahoon E.B."/>
            <person name="Gedil M."/>
            <person name="Stanke M."/>
            <person name="Haas B.J."/>
            <person name="Wortman J.R."/>
            <person name="Fraser-Liggett C.M."/>
            <person name="Ravel J."/>
            <person name="Rabinowicz P.D."/>
        </authorList>
    </citation>
    <scope>NUCLEOTIDE SEQUENCE [LARGE SCALE GENOMIC DNA]</scope>
    <source>
        <strain evidence="2">cv. Hale</strain>
    </source>
</reference>
<sequence>MDRRKNSVIEIDRPLDTFEGSEPVDGCKIDYGIERSLNFQMRMRTMMKMMRNLREHKIWRMMDRERMISSCRNASVCVLFH</sequence>
<name>B9RPS6_RICCO</name>
<dbReference type="EMBL" id="EQ973796">
    <property type="protein sequence ID" value="EEF46692.1"/>
    <property type="molecule type" value="Genomic_DNA"/>
</dbReference>
<evidence type="ECO:0000313" key="1">
    <source>
        <dbReference type="EMBL" id="EEF46692.1"/>
    </source>
</evidence>
<gene>
    <name evidence="1" type="ORF">RCOM_1551260</name>
</gene>
<evidence type="ECO:0000313" key="2">
    <source>
        <dbReference type="Proteomes" id="UP000008311"/>
    </source>
</evidence>
<protein>
    <submittedName>
        <fullName evidence="1">Uncharacterized protein</fullName>
    </submittedName>
</protein>
<organism evidence="1 2">
    <name type="scientific">Ricinus communis</name>
    <name type="common">Castor bean</name>
    <dbReference type="NCBI Taxonomy" id="3988"/>
    <lineage>
        <taxon>Eukaryota</taxon>
        <taxon>Viridiplantae</taxon>
        <taxon>Streptophyta</taxon>
        <taxon>Embryophyta</taxon>
        <taxon>Tracheophyta</taxon>
        <taxon>Spermatophyta</taxon>
        <taxon>Magnoliopsida</taxon>
        <taxon>eudicotyledons</taxon>
        <taxon>Gunneridae</taxon>
        <taxon>Pentapetalae</taxon>
        <taxon>rosids</taxon>
        <taxon>fabids</taxon>
        <taxon>Malpighiales</taxon>
        <taxon>Euphorbiaceae</taxon>
        <taxon>Acalyphoideae</taxon>
        <taxon>Acalypheae</taxon>
        <taxon>Ricinus</taxon>
    </lineage>
</organism>
<keyword evidence="2" id="KW-1185">Reference proteome</keyword>
<dbReference type="AlphaFoldDB" id="B9RPS6"/>
<proteinExistence type="predicted"/>
<dbReference type="InParanoid" id="B9RPS6"/>
<accession>B9RPS6</accession>
<dbReference type="Proteomes" id="UP000008311">
    <property type="component" value="Unassembled WGS sequence"/>
</dbReference>